<reference evidence="1 2" key="1">
    <citation type="submission" date="2016-08" db="EMBL/GenBank/DDBJ databases">
        <title>Draft genome sequence of Candidatus Piscirickettsia litoralis, from seawater.</title>
        <authorList>
            <person name="Wan X."/>
            <person name="Lee A.J."/>
            <person name="Hou S."/>
            <person name="Donachie S.P."/>
        </authorList>
    </citation>
    <scope>NUCLEOTIDE SEQUENCE [LARGE SCALE GENOMIC DNA]</scope>
    <source>
        <strain evidence="1 2">Y2</strain>
    </source>
</reference>
<name>A0ABX3A3D9_9GAMM</name>
<evidence type="ECO:0000313" key="1">
    <source>
        <dbReference type="EMBL" id="ODN41885.1"/>
    </source>
</evidence>
<evidence type="ECO:0000313" key="2">
    <source>
        <dbReference type="Proteomes" id="UP000094329"/>
    </source>
</evidence>
<keyword evidence="2" id="KW-1185">Reference proteome</keyword>
<accession>A0ABX3A3D9</accession>
<proteinExistence type="predicted"/>
<organism evidence="1 2">
    <name type="scientific">Piscirickettsia litoralis</name>
    <dbReference type="NCBI Taxonomy" id="1891921"/>
    <lineage>
        <taxon>Bacteria</taxon>
        <taxon>Pseudomonadati</taxon>
        <taxon>Pseudomonadota</taxon>
        <taxon>Gammaproteobacteria</taxon>
        <taxon>Thiotrichales</taxon>
        <taxon>Piscirickettsiaceae</taxon>
        <taxon>Piscirickettsia</taxon>
    </lineage>
</organism>
<dbReference type="EMBL" id="MDTU01000001">
    <property type="protein sequence ID" value="ODN41885.1"/>
    <property type="molecule type" value="Genomic_DNA"/>
</dbReference>
<comment type="caution">
    <text evidence="1">The sequence shown here is derived from an EMBL/GenBank/DDBJ whole genome shotgun (WGS) entry which is preliminary data.</text>
</comment>
<sequence>MTPKITENPVLNASSDSHPEIAQLKLRLPDYGLYSSGLLKVKPVAIKNNFITDEIVYSMQLSPPDPMLWLDRVKKVELMDINGLYLVEFQEIRYHYASERLHFEYHIKPYQQSIFFSFHYYLY</sequence>
<gene>
    <name evidence="1" type="ORF">BGC07_01525</name>
</gene>
<dbReference type="Proteomes" id="UP000094329">
    <property type="component" value="Unassembled WGS sequence"/>
</dbReference>
<protein>
    <submittedName>
        <fullName evidence="1">Uncharacterized protein</fullName>
    </submittedName>
</protein>